<reference evidence="2" key="1">
    <citation type="submission" date="2021-04" db="EMBL/GenBank/DDBJ databases">
        <title>Complete Genome sequence and Methylome Analysis of the Haloarchaeon Haloarcula sinaiiensis.</title>
        <authorList>
            <person name="Fomenkov A."/>
            <person name="DasSarma P."/>
            <person name="DasSarma S."/>
            <person name="Roberts R.J."/>
        </authorList>
    </citation>
    <scope>NUCLEOTIDE SEQUENCE</scope>
    <source>
        <strain evidence="2">ATCC 33800</strain>
        <plasmid evidence="2">pHsi139</plasmid>
    </source>
</reference>
<evidence type="ECO:0000256" key="1">
    <source>
        <dbReference type="SAM" id="MobiDB-lite"/>
    </source>
</evidence>
<protein>
    <submittedName>
        <fullName evidence="2">Uncharacterized protein</fullName>
    </submittedName>
</protein>
<feature type="region of interest" description="Disordered" evidence="1">
    <location>
        <begin position="1"/>
        <end position="45"/>
    </location>
</feature>
<dbReference type="GeneID" id="64825779"/>
<evidence type="ECO:0000313" key="2">
    <source>
        <dbReference type="EMBL" id="QUJ75011.1"/>
    </source>
</evidence>
<dbReference type="KEGG" id="hsin:KDQ40_22445"/>
<evidence type="ECO:0000313" key="3">
    <source>
        <dbReference type="Proteomes" id="UP000682967"/>
    </source>
</evidence>
<dbReference type="Proteomes" id="UP000682967">
    <property type="component" value="Plasmid pHsi139"/>
</dbReference>
<name>A0A8T8KL60_9EURY</name>
<dbReference type="EMBL" id="CP073372">
    <property type="protein sequence ID" value="QUJ75011.1"/>
    <property type="molecule type" value="Genomic_DNA"/>
</dbReference>
<sequence>MSTGQQSVDEQSPSTEADDRPDIRTQYRQAQASGEVFAGRPRGER</sequence>
<organism evidence="2 3">
    <name type="scientific">Haloarcula marismortui ATCC 33800</name>
    <dbReference type="NCBI Taxonomy" id="662476"/>
    <lineage>
        <taxon>Archaea</taxon>
        <taxon>Methanobacteriati</taxon>
        <taxon>Methanobacteriota</taxon>
        <taxon>Stenosarchaea group</taxon>
        <taxon>Halobacteria</taxon>
        <taxon>Halobacteriales</taxon>
        <taxon>Haloarculaceae</taxon>
        <taxon>Haloarcula</taxon>
    </lineage>
</organism>
<gene>
    <name evidence="2" type="ORF">KDQ40_22445</name>
</gene>
<geneLocation type="plasmid" evidence="2 3">
    <name>pHsi139</name>
</geneLocation>
<keyword evidence="2" id="KW-0614">Plasmid</keyword>
<feature type="compositionally biased region" description="Polar residues" evidence="1">
    <location>
        <begin position="1"/>
        <end position="15"/>
    </location>
</feature>
<dbReference type="RefSeq" id="WP_167545050.1">
    <property type="nucleotide sequence ID" value="NZ_AOLR01000036.1"/>
</dbReference>
<proteinExistence type="predicted"/>
<dbReference type="AlphaFoldDB" id="A0A8T8KL60"/>
<accession>A0A8T8KL60</accession>
<dbReference type="OrthoDB" id="220535at2157"/>